<dbReference type="Proteomes" id="UP000224832">
    <property type="component" value="Segment"/>
</dbReference>
<dbReference type="InterPro" id="IPR011962">
    <property type="entry name" value="dCTP_deaminase"/>
</dbReference>
<dbReference type="GO" id="GO:0006229">
    <property type="term" value="P:dUTP biosynthetic process"/>
    <property type="evidence" value="ECO:0007669"/>
    <property type="project" value="InterPro"/>
</dbReference>
<dbReference type="InterPro" id="IPR036157">
    <property type="entry name" value="dUTPase-like_sf"/>
</dbReference>
<name>A0A0U3DIX4_9CAUD</name>
<dbReference type="PANTHER" id="PTHR42680:SF3">
    <property type="entry name" value="DCTP DEAMINASE"/>
    <property type="match status" value="1"/>
</dbReference>
<sequence>MTILSYTRLCEVVDRGYLSGLEDRSQINAASIDVRLGCTFLVEDAPFDEDYFTEPPLLNVDLAARESVCFREHKGRIRLEPMEFVLAHTVEQFNLPDWLSCEFSLKSSIARNGLEHLNACWVDAGFSSSVLTLELKNMTRHHALVLRPGMLIGQLKFFEHEPVPEEQSYRNRGRYNGDASVSTIKP</sequence>
<protein>
    <submittedName>
        <fullName evidence="3">Putative deoxycytidine triphosphate deaminase</fullName>
    </submittedName>
</protein>
<dbReference type="Pfam" id="PF22769">
    <property type="entry name" value="DCD"/>
    <property type="match status" value="1"/>
</dbReference>
<dbReference type="InterPro" id="IPR033704">
    <property type="entry name" value="dUTPase_trimeric"/>
</dbReference>
<evidence type="ECO:0000256" key="1">
    <source>
        <dbReference type="ARBA" id="ARBA00022801"/>
    </source>
</evidence>
<proteinExistence type="predicted"/>
<dbReference type="Gene3D" id="2.70.40.10">
    <property type="match status" value="1"/>
</dbReference>
<dbReference type="GO" id="GO:0015949">
    <property type="term" value="P:nucleobase-containing small molecule interconversion"/>
    <property type="evidence" value="ECO:0007669"/>
    <property type="project" value="TreeGrafter"/>
</dbReference>
<evidence type="ECO:0000313" key="4">
    <source>
        <dbReference type="Proteomes" id="UP000224832"/>
    </source>
</evidence>
<dbReference type="CDD" id="cd07557">
    <property type="entry name" value="trimeric_dUTPase"/>
    <property type="match status" value="1"/>
</dbReference>
<keyword evidence="1" id="KW-0378">Hydrolase</keyword>
<dbReference type="SUPFAM" id="SSF51283">
    <property type="entry name" value="dUTPase-like"/>
    <property type="match status" value="1"/>
</dbReference>
<gene>
    <name evidence="3" type="ORF">SM1_056</name>
</gene>
<dbReference type="PANTHER" id="PTHR42680">
    <property type="entry name" value="DCTP DEAMINASE"/>
    <property type="match status" value="1"/>
</dbReference>
<evidence type="ECO:0000256" key="2">
    <source>
        <dbReference type="ARBA" id="ARBA00023080"/>
    </source>
</evidence>
<organism evidence="3 4">
    <name type="scientific">Pseudomonas phage SM1</name>
    <dbReference type="NCBI Taxonomy" id="1772332"/>
    <lineage>
        <taxon>Viruses</taxon>
        <taxon>Duplodnaviria</taxon>
        <taxon>Heunggongvirae</taxon>
        <taxon>Uroviricota</taxon>
        <taxon>Caudoviricetes</taxon>
        <taxon>Samunavirus</taxon>
        <taxon>Samunavirus SM1</taxon>
    </lineage>
</organism>
<dbReference type="EMBL" id="KU245542">
    <property type="protein sequence ID" value="ALT58048.1"/>
    <property type="molecule type" value="Genomic_DNA"/>
</dbReference>
<dbReference type="OrthoDB" id="9621at10239"/>
<reference evidence="3 4" key="1">
    <citation type="submission" date="2015-12" db="EMBL/GenBank/DDBJ databases">
        <title>In silico genomic study of Pseudomonas phage SM1.</title>
        <authorList>
            <person name="Zawawi N.A.M."/>
            <person name="Mat-Arip Y."/>
            <person name="Wan-Jauhari W.K."/>
            <person name="Fauzi A.A."/>
            <person name="Yee F.J."/>
        </authorList>
    </citation>
    <scope>NUCLEOTIDE SEQUENCE [LARGE SCALE GENOMIC DNA]</scope>
</reference>
<accession>A0A0U3DIX4</accession>
<keyword evidence="4" id="KW-1185">Reference proteome</keyword>
<keyword evidence="2" id="KW-0546">Nucleotide metabolism</keyword>
<evidence type="ECO:0000313" key="3">
    <source>
        <dbReference type="EMBL" id="ALT58048.1"/>
    </source>
</evidence>
<dbReference type="GO" id="GO:0008829">
    <property type="term" value="F:dCTP deaminase activity"/>
    <property type="evidence" value="ECO:0007669"/>
    <property type="project" value="InterPro"/>
</dbReference>